<dbReference type="Proteomes" id="UP000664344">
    <property type="component" value="Unassembled WGS sequence"/>
</dbReference>
<sequence length="842" mass="94142">MINHQALICVQQEALGRQDTGLVEILFTKDLSSGQISQPDPAVFPTRKVWISSRYQTIVDTFGASELFVIDNFGQTDNETESYVSARPENRAEHWAIGDKAKRLDPSTFLPVIDSPLPDIGSGVLSSNPAIPKGDFFILSDGHLFGPFSGSQTEIETRVSPSQCMPLNLFRGQIIKGPREAFADRNIYLDNPSDLTPGVCGFVTSMSDLKQIDGSLEKQDYSSDADIIQFYAKLKIGPSGKTALGRNAASQLKTEIENQVKKNSAHTNRERFERFKAIIDQYLETSDPGQEVINEWLKSEEGKSFLADLADRKPDLFSGHMGHLEEQKKVAQRELETLRQDKQKLEQQIQQEKNRVTLAQRDADAKIADIRKQTAAEQQEERRKKLTELEDEIRAAESKLKDLNTEISNKLADMENVRTIEDLKRERDYLERLKSDLDRAVQTHTATLKSPSLTEDLVKQNVVLGLLNGQVFKSQDEIETYVPPTLSTYTPETGEQLIQSVAYWFQESDGRSFSDEEMANILITLQQSFMTVFKGLPGAGKTSTAIRLAQAYGLADESGYGGNFINVPVSRGWVSGRDFIGFYNSLKGSYQPARTGMYQFLRHGGRDQASDSLRIALLDEANLSPIEHYMSDFLALFDAESRGRPIDTGIPDPEQRYLPVPKTTRFLATINNDSTTELLSPRLCDRVPVISMDQSGSEADIPVTQTLNGTLPYDVLESFFGISAAKQAEDYYGAPLKLNDVLAIFEERGKDLGNPTIVSMRKVQAMNSYIAVARQYMDESKAADFAIAQHVLPLINGFGKGYRTRLERVHEYAKGNNLPRVSQLVEEVMSIGDSNVQSYSFF</sequence>
<keyword evidence="1" id="KW-0175">Coiled coil</keyword>
<gene>
    <name evidence="2" type="ORF">JYP53_07335</name>
</gene>
<dbReference type="InterPro" id="IPR027417">
    <property type="entry name" value="P-loop_NTPase"/>
</dbReference>
<dbReference type="SUPFAM" id="SSF52540">
    <property type="entry name" value="P-loop containing nucleoside triphosphate hydrolases"/>
    <property type="match status" value="1"/>
</dbReference>
<feature type="coiled-coil region" evidence="1">
    <location>
        <begin position="321"/>
        <end position="443"/>
    </location>
</feature>
<organism evidence="2 3">
    <name type="scientific">Marinobacter daepoensis</name>
    <dbReference type="NCBI Taxonomy" id="262077"/>
    <lineage>
        <taxon>Bacteria</taxon>
        <taxon>Pseudomonadati</taxon>
        <taxon>Pseudomonadota</taxon>
        <taxon>Gammaproteobacteria</taxon>
        <taxon>Pseudomonadales</taxon>
        <taxon>Marinobacteraceae</taxon>
        <taxon>Marinobacter</taxon>
    </lineage>
</organism>
<dbReference type="Gene3D" id="3.40.50.300">
    <property type="entry name" value="P-loop containing nucleotide triphosphate hydrolases"/>
    <property type="match status" value="1"/>
</dbReference>
<evidence type="ECO:0000313" key="2">
    <source>
        <dbReference type="EMBL" id="MBN7769710.1"/>
    </source>
</evidence>
<dbReference type="EMBL" id="JAFKDB010000008">
    <property type="protein sequence ID" value="MBN7769710.1"/>
    <property type="molecule type" value="Genomic_DNA"/>
</dbReference>
<evidence type="ECO:0000256" key="1">
    <source>
        <dbReference type="SAM" id="Coils"/>
    </source>
</evidence>
<name>A0ABS3BCZ9_9GAMM</name>
<reference evidence="2 3" key="1">
    <citation type="submission" date="2021-02" db="EMBL/GenBank/DDBJ databases">
        <title>PHA producing bacteria isolated from coastal sediment in Guangdong, Shenzhen.</title>
        <authorList>
            <person name="Zheng W."/>
            <person name="Yu S."/>
            <person name="Huang Y."/>
        </authorList>
    </citation>
    <scope>NUCLEOTIDE SEQUENCE [LARGE SCALE GENOMIC DNA]</scope>
    <source>
        <strain evidence="2 3">TN21-5</strain>
    </source>
</reference>
<evidence type="ECO:0008006" key="4">
    <source>
        <dbReference type="Google" id="ProtNLM"/>
    </source>
</evidence>
<dbReference type="RefSeq" id="WP_206557120.1">
    <property type="nucleotide sequence ID" value="NZ_JAFKDB010000008.1"/>
</dbReference>
<keyword evidence="3" id="KW-1185">Reference proteome</keyword>
<comment type="caution">
    <text evidence="2">The sequence shown here is derived from an EMBL/GenBank/DDBJ whole genome shotgun (WGS) entry which is preliminary data.</text>
</comment>
<protein>
    <recommendedName>
        <fullName evidence="4">AAA domain (Dynein-related subfamily)</fullName>
    </recommendedName>
</protein>
<accession>A0ABS3BCZ9</accession>
<proteinExistence type="predicted"/>
<evidence type="ECO:0000313" key="3">
    <source>
        <dbReference type="Proteomes" id="UP000664344"/>
    </source>
</evidence>